<dbReference type="Proteomes" id="UP000630097">
    <property type="component" value="Unassembled WGS sequence"/>
</dbReference>
<feature type="region of interest" description="Disordered" evidence="1">
    <location>
        <begin position="78"/>
        <end position="129"/>
    </location>
</feature>
<dbReference type="AlphaFoldDB" id="A0A8J3M5Y8"/>
<sequence length="129" mass="13401">MGFQPVQQRPHRGAHLPLGRQAPGAQDVGAGGRLGQVAKLDALTDGQVQGVRERGEDLRRRVPIAPLLQPCQVVHADAGDGGQFGSPQARRAATLSGGQSHPARGDGLSATAQECPQIGAHSQSVRLKP</sequence>
<comment type="caution">
    <text evidence="2">The sequence shown here is derived from an EMBL/GenBank/DDBJ whole genome shotgun (WGS) entry which is preliminary data.</text>
</comment>
<gene>
    <name evidence="2" type="ORF">Pka01_09020</name>
</gene>
<protein>
    <submittedName>
        <fullName evidence="2">Uncharacterized protein</fullName>
    </submittedName>
</protein>
<evidence type="ECO:0000256" key="1">
    <source>
        <dbReference type="SAM" id="MobiDB-lite"/>
    </source>
</evidence>
<dbReference type="EMBL" id="BONV01000002">
    <property type="protein sequence ID" value="GIG77775.1"/>
    <property type="molecule type" value="Genomic_DNA"/>
</dbReference>
<reference evidence="2 3" key="1">
    <citation type="submission" date="2021-01" db="EMBL/GenBank/DDBJ databases">
        <title>Whole genome shotgun sequence of Planotetraspora kaengkrachanensis NBRC 104272.</title>
        <authorList>
            <person name="Komaki H."/>
            <person name="Tamura T."/>
        </authorList>
    </citation>
    <scope>NUCLEOTIDE SEQUENCE [LARGE SCALE GENOMIC DNA]</scope>
    <source>
        <strain evidence="2 3">NBRC 104272</strain>
    </source>
</reference>
<feature type="compositionally biased region" description="Polar residues" evidence="1">
    <location>
        <begin position="110"/>
        <end position="129"/>
    </location>
</feature>
<proteinExistence type="predicted"/>
<feature type="region of interest" description="Disordered" evidence="1">
    <location>
        <begin position="1"/>
        <end position="31"/>
    </location>
</feature>
<accession>A0A8J3M5Y8</accession>
<organism evidence="2 3">
    <name type="scientific">Planotetraspora kaengkrachanensis</name>
    <dbReference type="NCBI Taxonomy" id="575193"/>
    <lineage>
        <taxon>Bacteria</taxon>
        <taxon>Bacillati</taxon>
        <taxon>Actinomycetota</taxon>
        <taxon>Actinomycetes</taxon>
        <taxon>Streptosporangiales</taxon>
        <taxon>Streptosporangiaceae</taxon>
        <taxon>Planotetraspora</taxon>
    </lineage>
</organism>
<keyword evidence="3" id="KW-1185">Reference proteome</keyword>
<name>A0A8J3M5Y8_9ACTN</name>
<evidence type="ECO:0000313" key="3">
    <source>
        <dbReference type="Proteomes" id="UP000630097"/>
    </source>
</evidence>
<evidence type="ECO:0000313" key="2">
    <source>
        <dbReference type="EMBL" id="GIG77775.1"/>
    </source>
</evidence>